<evidence type="ECO:0000313" key="1">
    <source>
        <dbReference type="EMBL" id="KAF1933377.1"/>
    </source>
</evidence>
<dbReference type="RefSeq" id="XP_033453625.1">
    <property type="nucleotide sequence ID" value="XM_033590804.1"/>
</dbReference>
<dbReference type="Proteomes" id="UP000800082">
    <property type="component" value="Unassembled WGS sequence"/>
</dbReference>
<accession>A0A6A5S790</accession>
<gene>
    <name evidence="1" type="ORF">M421DRAFT_415717</name>
</gene>
<proteinExistence type="predicted"/>
<dbReference type="GeneID" id="54348472"/>
<organism evidence="1 2">
    <name type="scientific">Didymella exigua CBS 183.55</name>
    <dbReference type="NCBI Taxonomy" id="1150837"/>
    <lineage>
        <taxon>Eukaryota</taxon>
        <taxon>Fungi</taxon>
        <taxon>Dikarya</taxon>
        <taxon>Ascomycota</taxon>
        <taxon>Pezizomycotina</taxon>
        <taxon>Dothideomycetes</taxon>
        <taxon>Pleosporomycetidae</taxon>
        <taxon>Pleosporales</taxon>
        <taxon>Pleosporineae</taxon>
        <taxon>Didymellaceae</taxon>
        <taxon>Didymella</taxon>
    </lineage>
</organism>
<sequence>MHIVKGWKTLLYAMDQSRTSDSTLSRPPPIASPQVSAHAAVLTMQRQPSELSSLARPNGRVSPDPSPVSALFTFRISVLNSIRLLLVQHRNICSTLFASPDPLARPISTLTNTADRHRHAVSDIMNITLSR</sequence>
<dbReference type="AlphaFoldDB" id="A0A6A5S790"/>
<protein>
    <submittedName>
        <fullName evidence="1">Uncharacterized protein</fullName>
    </submittedName>
</protein>
<evidence type="ECO:0000313" key="2">
    <source>
        <dbReference type="Proteomes" id="UP000800082"/>
    </source>
</evidence>
<reference evidence="1" key="1">
    <citation type="journal article" date="2020" name="Stud. Mycol.">
        <title>101 Dothideomycetes genomes: a test case for predicting lifestyles and emergence of pathogens.</title>
        <authorList>
            <person name="Haridas S."/>
            <person name="Albert R."/>
            <person name="Binder M."/>
            <person name="Bloem J."/>
            <person name="Labutti K."/>
            <person name="Salamov A."/>
            <person name="Andreopoulos B."/>
            <person name="Baker S."/>
            <person name="Barry K."/>
            <person name="Bills G."/>
            <person name="Bluhm B."/>
            <person name="Cannon C."/>
            <person name="Castanera R."/>
            <person name="Culley D."/>
            <person name="Daum C."/>
            <person name="Ezra D."/>
            <person name="Gonzalez J."/>
            <person name="Henrissat B."/>
            <person name="Kuo A."/>
            <person name="Liang C."/>
            <person name="Lipzen A."/>
            <person name="Lutzoni F."/>
            <person name="Magnuson J."/>
            <person name="Mondo S."/>
            <person name="Nolan M."/>
            <person name="Ohm R."/>
            <person name="Pangilinan J."/>
            <person name="Park H.-J."/>
            <person name="Ramirez L."/>
            <person name="Alfaro M."/>
            <person name="Sun H."/>
            <person name="Tritt A."/>
            <person name="Yoshinaga Y."/>
            <person name="Zwiers L.-H."/>
            <person name="Turgeon B."/>
            <person name="Goodwin S."/>
            <person name="Spatafora J."/>
            <person name="Crous P."/>
            <person name="Grigoriev I."/>
        </authorList>
    </citation>
    <scope>NUCLEOTIDE SEQUENCE</scope>
    <source>
        <strain evidence="1">CBS 183.55</strain>
    </source>
</reference>
<name>A0A6A5S790_9PLEO</name>
<keyword evidence="2" id="KW-1185">Reference proteome</keyword>
<dbReference type="EMBL" id="ML978957">
    <property type="protein sequence ID" value="KAF1933377.1"/>
    <property type="molecule type" value="Genomic_DNA"/>
</dbReference>